<organism evidence="1 2">
    <name type="scientific">Lactococcus lactis subsp. cremoris</name>
    <name type="common">Streptococcus cremoris</name>
    <dbReference type="NCBI Taxonomy" id="1359"/>
    <lineage>
        <taxon>Bacteria</taxon>
        <taxon>Bacillati</taxon>
        <taxon>Bacillota</taxon>
        <taxon>Bacilli</taxon>
        <taxon>Lactobacillales</taxon>
        <taxon>Streptococcaceae</taxon>
        <taxon>Lactococcus</taxon>
    </lineage>
</organism>
<sequence length="55" mass="6588">MSANKKFTPSTNKITDKILSVIFSFYKTKEIQIIDLNFFDFRLRTKVRVFLQKNL</sequence>
<dbReference type="AlphaFoldDB" id="A0A166J638"/>
<protein>
    <submittedName>
        <fullName evidence="1">Uncharacterized protein</fullName>
    </submittedName>
</protein>
<reference evidence="1 2" key="1">
    <citation type="submission" date="2015-08" db="EMBL/GenBank/DDBJ databases">
        <title>Draft Genome Sequences of 11 Lactococcus lactis subspecies cremoris strains.</title>
        <authorList>
            <person name="Wels M."/>
            <person name="Backus L."/>
            <person name="Boekhorst J."/>
            <person name="Dijkstra A."/>
            <person name="Beerthuizen M."/>
            <person name="Siezen R."/>
            <person name="Bachmann H."/>
            <person name="Van Hijum S."/>
        </authorList>
    </citation>
    <scope>NUCLEOTIDE SEQUENCE [LARGE SCALE GENOMIC DNA]</scope>
    <source>
        <strain evidence="1 2">KW10</strain>
    </source>
</reference>
<accession>A0A166J638</accession>
<evidence type="ECO:0000313" key="2">
    <source>
        <dbReference type="Proteomes" id="UP000076519"/>
    </source>
</evidence>
<name>A0A166J638_LACLC</name>
<dbReference type="Proteomes" id="UP000076519">
    <property type="component" value="Unassembled WGS sequence"/>
</dbReference>
<gene>
    <name evidence="1" type="ORF">AB996_1843</name>
</gene>
<dbReference type="EMBL" id="LIYF01000028">
    <property type="protein sequence ID" value="KZK05555.1"/>
    <property type="molecule type" value="Genomic_DNA"/>
</dbReference>
<evidence type="ECO:0000313" key="1">
    <source>
        <dbReference type="EMBL" id="KZK05555.1"/>
    </source>
</evidence>
<dbReference type="PATRIC" id="fig|1359.32.peg.1740"/>
<proteinExistence type="predicted"/>
<comment type="caution">
    <text evidence="1">The sequence shown here is derived from an EMBL/GenBank/DDBJ whole genome shotgun (WGS) entry which is preliminary data.</text>
</comment>